<accession>A0A812F270</accession>
<sequence>MEKQNKKPTKTESENLSNEKSFSNILNNNSLLTTQKWKLGGFRFP</sequence>
<dbReference type="EMBL" id="CAJNAQ010000005">
    <property type="protein sequence ID" value="CAE6495112.1"/>
    <property type="molecule type" value="Genomic_DNA"/>
</dbReference>
<dbReference type="AlphaFoldDB" id="A0A812F270"/>
<evidence type="ECO:0000313" key="3">
    <source>
        <dbReference type="Proteomes" id="UP000655759"/>
    </source>
</evidence>
<evidence type="ECO:0000256" key="1">
    <source>
        <dbReference type="SAM" id="MobiDB-lite"/>
    </source>
</evidence>
<dbReference type="RefSeq" id="WP_205099315.1">
    <property type="nucleotide sequence ID" value="NZ_CAJNAQ010000005.1"/>
</dbReference>
<evidence type="ECO:0000313" key="2">
    <source>
        <dbReference type="EMBL" id="CAE6495112.1"/>
    </source>
</evidence>
<gene>
    <name evidence="2" type="ORF">NUZ5A_50371</name>
</gene>
<feature type="region of interest" description="Disordered" evidence="1">
    <location>
        <begin position="1"/>
        <end position="27"/>
    </location>
</feature>
<dbReference type="Proteomes" id="UP000655759">
    <property type="component" value="Unassembled WGS sequence"/>
</dbReference>
<name>A0A812F270_9ARCH</name>
<feature type="compositionally biased region" description="Basic and acidic residues" evidence="1">
    <location>
        <begin position="1"/>
        <end position="13"/>
    </location>
</feature>
<reference evidence="2" key="1">
    <citation type="submission" date="2021-02" db="EMBL/GenBank/DDBJ databases">
        <authorList>
            <person name="Han P."/>
        </authorList>
    </citation>
    <scope>NUCLEOTIDE SEQUENCE</scope>
    <source>
        <strain evidence="2">Candidatus Nitrosotenuis uzonensis 5A</strain>
    </source>
</reference>
<comment type="caution">
    <text evidence="2">The sequence shown here is derived from an EMBL/GenBank/DDBJ whole genome shotgun (WGS) entry which is preliminary data.</text>
</comment>
<organism evidence="2 3">
    <name type="scientific">Candidatus Nitrosotenuis uzonensis</name>
    <dbReference type="NCBI Taxonomy" id="1407055"/>
    <lineage>
        <taxon>Archaea</taxon>
        <taxon>Nitrososphaerota</taxon>
        <taxon>Candidatus Nitrosotenuis</taxon>
    </lineage>
</organism>
<protein>
    <submittedName>
        <fullName evidence="2">Uncharacterized protein</fullName>
    </submittedName>
</protein>
<proteinExistence type="predicted"/>